<evidence type="ECO:0000313" key="2">
    <source>
        <dbReference type="EMBL" id="MDV6234037.1"/>
    </source>
</evidence>
<gene>
    <name evidence="2" type="ORF">CH379_000110</name>
</gene>
<keyword evidence="1" id="KW-1133">Transmembrane helix</keyword>
<reference evidence="2 3" key="1">
    <citation type="journal article" date="2018" name="Microb. Genom.">
        <title>Deciphering the unexplored Leptospira diversity from soils uncovers genomic evolution to virulence.</title>
        <authorList>
            <person name="Thibeaux R."/>
            <person name="Iraola G."/>
            <person name="Ferres I."/>
            <person name="Bierque E."/>
            <person name="Girault D."/>
            <person name="Soupe-Gilbert M.E."/>
            <person name="Picardeau M."/>
            <person name="Goarant C."/>
        </authorList>
    </citation>
    <scope>NUCLEOTIDE SEQUENCE [LARGE SCALE GENOMIC DNA]</scope>
    <source>
        <strain evidence="2 3">ATI7-C-A5</strain>
    </source>
</reference>
<dbReference type="Proteomes" id="UP000232122">
    <property type="component" value="Unassembled WGS sequence"/>
</dbReference>
<sequence>MHKTEKTFLKGIYLFLTEGVGILLISSAIFAWLNNPLSADDLPRFKLRDQRGETIDSGDFKGKTLLLLGCNFKDVILCRKHGRKIYWRMQNLLDENEDKVAFVAFLDFREAPKEVYSYIEKNRNKNYESVYLDEKGVLSSGVRSDFSWLRIFSRNKRLLYESYYSEVNDRIVDSLYEIIRRQKR</sequence>
<name>A0AAE4TWW1_9LEPT</name>
<evidence type="ECO:0000313" key="3">
    <source>
        <dbReference type="Proteomes" id="UP000232122"/>
    </source>
</evidence>
<dbReference type="AlphaFoldDB" id="A0AAE4TWW1"/>
<dbReference type="EMBL" id="NPEF02000001">
    <property type="protein sequence ID" value="MDV6234037.1"/>
    <property type="molecule type" value="Genomic_DNA"/>
</dbReference>
<comment type="caution">
    <text evidence="2">The sequence shown here is derived from an EMBL/GenBank/DDBJ whole genome shotgun (WGS) entry which is preliminary data.</text>
</comment>
<dbReference type="SUPFAM" id="SSF52833">
    <property type="entry name" value="Thioredoxin-like"/>
    <property type="match status" value="1"/>
</dbReference>
<evidence type="ECO:0000256" key="1">
    <source>
        <dbReference type="SAM" id="Phobius"/>
    </source>
</evidence>
<dbReference type="InterPro" id="IPR036249">
    <property type="entry name" value="Thioredoxin-like_sf"/>
</dbReference>
<keyword evidence="3" id="KW-1185">Reference proteome</keyword>
<protein>
    <submittedName>
        <fullName evidence="2">Uncharacterized protein</fullName>
    </submittedName>
</protein>
<proteinExistence type="predicted"/>
<feature type="transmembrane region" description="Helical" evidence="1">
    <location>
        <begin position="12"/>
        <end position="33"/>
    </location>
</feature>
<keyword evidence="1" id="KW-0812">Transmembrane</keyword>
<dbReference type="RefSeq" id="WP_243399560.1">
    <property type="nucleotide sequence ID" value="NZ_NPEF02000001.1"/>
</dbReference>
<dbReference type="Gene3D" id="3.40.30.10">
    <property type="entry name" value="Glutaredoxin"/>
    <property type="match status" value="1"/>
</dbReference>
<keyword evidence="1" id="KW-0472">Membrane</keyword>
<accession>A0AAE4TWW1</accession>
<organism evidence="2 3">
    <name type="scientific">Leptospira ellisii</name>
    <dbReference type="NCBI Taxonomy" id="2023197"/>
    <lineage>
        <taxon>Bacteria</taxon>
        <taxon>Pseudomonadati</taxon>
        <taxon>Spirochaetota</taxon>
        <taxon>Spirochaetia</taxon>
        <taxon>Leptospirales</taxon>
        <taxon>Leptospiraceae</taxon>
        <taxon>Leptospira</taxon>
    </lineage>
</organism>